<dbReference type="InterPro" id="IPR043216">
    <property type="entry name" value="PAP-like"/>
</dbReference>
<keyword evidence="5 6" id="KW-0472">Membrane</keyword>
<keyword evidence="4 6" id="KW-1133">Transmembrane helix</keyword>
<evidence type="ECO:0000256" key="5">
    <source>
        <dbReference type="ARBA" id="ARBA00023136"/>
    </source>
</evidence>
<dbReference type="GO" id="GO:0046839">
    <property type="term" value="P:phospholipid dephosphorylation"/>
    <property type="evidence" value="ECO:0007669"/>
    <property type="project" value="TreeGrafter"/>
</dbReference>
<dbReference type="InterPro" id="IPR000326">
    <property type="entry name" value="PAP2/HPO"/>
</dbReference>
<feature type="transmembrane region" description="Helical" evidence="6">
    <location>
        <begin position="227"/>
        <end position="247"/>
    </location>
</feature>
<dbReference type="GeneID" id="54411336"/>
<dbReference type="AlphaFoldDB" id="A0A6A5ZYD9"/>
<feature type="transmembrane region" description="Helical" evidence="6">
    <location>
        <begin position="196"/>
        <end position="215"/>
    </location>
</feature>
<dbReference type="EMBL" id="ML977518">
    <property type="protein sequence ID" value="KAF2124762.1"/>
    <property type="molecule type" value="Genomic_DNA"/>
</dbReference>
<dbReference type="InterPro" id="IPR036938">
    <property type="entry name" value="PAP2/HPO_sf"/>
</dbReference>
<evidence type="ECO:0000259" key="7">
    <source>
        <dbReference type="SMART" id="SM00014"/>
    </source>
</evidence>
<reference evidence="8" key="1">
    <citation type="journal article" date="2020" name="Stud. Mycol.">
        <title>101 Dothideomycetes genomes: a test case for predicting lifestyles and emergence of pathogens.</title>
        <authorList>
            <person name="Haridas S."/>
            <person name="Albert R."/>
            <person name="Binder M."/>
            <person name="Bloem J."/>
            <person name="Labutti K."/>
            <person name="Salamov A."/>
            <person name="Andreopoulos B."/>
            <person name="Baker S."/>
            <person name="Barry K."/>
            <person name="Bills G."/>
            <person name="Bluhm B."/>
            <person name="Cannon C."/>
            <person name="Castanera R."/>
            <person name="Culley D."/>
            <person name="Daum C."/>
            <person name="Ezra D."/>
            <person name="Gonzalez J."/>
            <person name="Henrissat B."/>
            <person name="Kuo A."/>
            <person name="Liang C."/>
            <person name="Lipzen A."/>
            <person name="Lutzoni F."/>
            <person name="Magnuson J."/>
            <person name="Mondo S."/>
            <person name="Nolan M."/>
            <person name="Ohm R."/>
            <person name="Pangilinan J."/>
            <person name="Park H.-J."/>
            <person name="Ramirez L."/>
            <person name="Alfaro M."/>
            <person name="Sun H."/>
            <person name="Tritt A."/>
            <person name="Yoshinaga Y."/>
            <person name="Zwiers L.-H."/>
            <person name="Turgeon B."/>
            <person name="Goodwin S."/>
            <person name="Spatafora J."/>
            <person name="Crous P."/>
            <person name="Grigoriev I."/>
        </authorList>
    </citation>
    <scope>NUCLEOTIDE SEQUENCE</scope>
    <source>
        <strain evidence="8">CBS 119687</strain>
    </source>
</reference>
<dbReference type="SUPFAM" id="SSF48317">
    <property type="entry name" value="Acid phosphatase/Vanadium-dependent haloperoxidase"/>
    <property type="match status" value="1"/>
</dbReference>
<keyword evidence="9" id="KW-1185">Reference proteome</keyword>
<evidence type="ECO:0000313" key="9">
    <source>
        <dbReference type="Proteomes" id="UP000799771"/>
    </source>
</evidence>
<comment type="similarity">
    <text evidence="2">Belongs to the PA-phosphatase related phosphoesterase family.</text>
</comment>
<dbReference type="GO" id="GO:0008195">
    <property type="term" value="F:phosphatidate phosphatase activity"/>
    <property type="evidence" value="ECO:0007669"/>
    <property type="project" value="TreeGrafter"/>
</dbReference>
<accession>A0A6A5ZYD9</accession>
<comment type="subcellular location">
    <subcellularLocation>
        <location evidence="1">Membrane</location>
        <topology evidence="1">Multi-pass membrane protein</topology>
    </subcellularLocation>
</comment>
<dbReference type="Pfam" id="PF01569">
    <property type="entry name" value="PAP2"/>
    <property type="match status" value="1"/>
</dbReference>
<evidence type="ECO:0000256" key="2">
    <source>
        <dbReference type="ARBA" id="ARBA00008816"/>
    </source>
</evidence>
<evidence type="ECO:0000256" key="6">
    <source>
        <dbReference type="SAM" id="Phobius"/>
    </source>
</evidence>
<gene>
    <name evidence="8" type="ORF">P153DRAFT_390231</name>
</gene>
<dbReference type="GO" id="GO:0006644">
    <property type="term" value="P:phospholipid metabolic process"/>
    <property type="evidence" value="ECO:0007669"/>
    <property type="project" value="InterPro"/>
</dbReference>
<feature type="transmembrane region" description="Helical" evidence="6">
    <location>
        <begin position="93"/>
        <end position="114"/>
    </location>
</feature>
<dbReference type="PANTHER" id="PTHR10165:SF84">
    <property type="entry name" value="PHOSPHATIDIC ACID PHOSPHATASE BETA"/>
    <property type="match status" value="1"/>
</dbReference>
<evidence type="ECO:0000256" key="1">
    <source>
        <dbReference type="ARBA" id="ARBA00004141"/>
    </source>
</evidence>
<feature type="transmembrane region" description="Helical" evidence="6">
    <location>
        <begin position="121"/>
        <end position="140"/>
    </location>
</feature>
<dbReference type="Gene3D" id="1.20.144.10">
    <property type="entry name" value="Phosphatidic acid phosphatase type 2/haloperoxidase"/>
    <property type="match status" value="1"/>
</dbReference>
<sequence>MTVTTDPEFAREPLREKRSFRRRLLPGFDDRPPFMLWLRLCWLDVLTQLLCLLAAFLIYTFVPPVMPRYFPLYTGIERSPWGLQHGHPYLSEYITTTVSAVVSFAVPAAIMGTIGLWHIMGLGYALATATLFQSLIKVFIGGLRPHFLAVCAPPIPPVTPGLSSLGPRTNTNIYYTPTICTGPASRVTEAQMSFPSGHACAAFAGFGFLALYLNAKFQCFGHGARGRHWKLVLFSLPWCVAVVIAGSKVRDRWHHPVDVVVGALVGTLFAHVAFGMVFRGVYGAGGNALPKE</sequence>
<dbReference type="SMART" id="SM00014">
    <property type="entry name" value="acidPPc"/>
    <property type="match status" value="1"/>
</dbReference>
<organism evidence="8 9">
    <name type="scientific">Dothidotthia symphoricarpi CBS 119687</name>
    <dbReference type="NCBI Taxonomy" id="1392245"/>
    <lineage>
        <taxon>Eukaryota</taxon>
        <taxon>Fungi</taxon>
        <taxon>Dikarya</taxon>
        <taxon>Ascomycota</taxon>
        <taxon>Pezizomycotina</taxon>
        <taxon>Dothideomycetes</taxon>
        <taxon>Pleosporomycetidae</taxon>
        <taxon>Pleosporales</taxon>
        <taxon>Dothidotthiaceae</taxon>
        <taxon>Dothidotthia</taxon>
    </lineage>
</organism>
<evidence type="ECO:0000313" key="8">
    <source>
        <dbReference type="EMBL" id="KAF2124762.1"/>
    </source>
</evidence>
<dbReference type="Proteomes" id="UP000799771">
    <property type="component" value="Unassembled WGS sequence"/>
</dbReference>
<feature type="transmembrane region" description="Helical" evidence="6">
    <location>
        <begin position="259"/>
        <end position="282"/>
    </location>
</feature>
<feature type="domain" description="Phosphatidic acid phosphatase type 2/haloperoxidase" evidence="7">
    <location>
        <begin position="122"/>
        <end position="274"/>
    </location>
</feature>
<dbReference type="OrthoDB" id="10030083at2759"/>
<dbReference type="PANTHER" id="PTHR10165">
    <property type="entry name" value="LIPID PHOSPHATE PHOSPHATASE"/>
    <property type="match status" value="1"/>
</dbReference>
<protein>
    <submittedName>
        <fullName evidence="8">PAP2-domain-containing protein</fullName>
    </submittedName>
</protein>
<evidence type="ECO:0000256" key="4">
    <source>
        <dbReference type="ARBA" id="ARBA00022989"/>
    </source>
</evidence>
<dbReference type="GO" id="GO:0016020">
    <property type="term" value="C:membrane"/>
    <property type="evidence" value="ECO:0007669"/>
    <property type="project" value="UniProtKB-SubCell"/>
</dbReference>
<dbReference type="RefSeq" id="XP_033519155.1">
    <property type="nucleotide sequence ID" value="XM_033670904.1"/>
</dbReference>
<proteinExistence type="inferred from homology"/>
<name>A0A6A5ZYD9_9PLEO</name>
<feature type="transmembrane region" description="Helical" evidence="6">
    <location>
        <begin position="40"/>
        <end position="62"/>
    </location>
</feature>
<evidence type="ECO:0000256" key="3">
    <source>
        <dbReference type="ARBA" id="ARBA00022692"/>
    </source>
</evidence>
<keyword evidence="3 6" id="KW-0812">Transmembrane</keyword>